<dbReference type="Pfam" id="PF05258">
    <property type="entry name" value="DciA"/>
    <property type="match status" value="1"/>
</dbReference>
<keyword evidence="2" id="KW-1185">Reference proteome</keyword>
<accession>A0A1H6T6R8</accession>
<dbReference type="OrthoDB" id="61536at2"/>
<dbReference type="AlphaFoldDB" id="A0A1H6T6R8"/>
<dbReference type="Proteomes" id="UP000199223">
    <property type="component" value="Unassembled WGS sequence"/>
</dbReference>
<name>A0A1H6T6R8_9DEIO</name>
<dbReference type="EMBL" id="FNZA01000001">
    <property type="protein sequence ID" value="SEI72817.1"/>
    <property type="molecule type" value="Genomic_DNA"/>
</dbReference>
<dbReference type="InterPro" id="IPR007922">
    <property type="entry name" value="DciA-like"/>
</dbReference>
<dbReference type="PANTHER" id="PTHR36456:SF1">
    <property type="entry name" value="UPF0232 PROTEIN SCO3875"/>
    <property type="match status" value="1"/>
</dbReference>
<proteinExistence type="predicted"/>
<dbReference type="STRING" id="856736.SAMN04488058_101454"/>
<evidence type="ECO:0000313" key="2">
    <source>
        <dbReference type="Proteomes" id="UP000199223"/>
    </source>
</evidence>
<organism evidence="1 2">
    <name type="scientific">Deinococcus reticulitermitis</name>
    <dbReference type="NCBI Taxonomy" id="856736"/>
    <lineage>
        <taxon>Bacteria</taxon>
        <taxon>Thermotogati</taxon>
        <taxon>Deinococcota</taxon>
        <taxon>Deinococci</taxon>
        <taxon>Deinococcales</taxon>
        <taxon>Deinococcaceae</taxon>
        <taxon>Deinococcus</taxon>
    </lineage>
</organism>
<dbReference type="RefSeq" id="WP_092262950.1">
    <property type="nucleotide sequence ID" value="NZ_FNZA01000001.1"/>
</dbReference>
<dbReference type="PANTHER" id="PTHR36456">
    <property type="entry name" value="UPF0232 PROTEIN SCO3875"/>
    <property type="match status" value="1"/>
</dbReference>
<gene>
    <name evidence="1" type="ORF">SAMN04488058_101454</name>
</gene>
<sequence>MTRRAGGPLDLSVLIGATLGKSRLGSGVQRARALLLWPQAVGPEIARLTRPRSQQGGTLYIEVRDSTAAHHLTMQRHHFLRRLNALLGEGQHISELRFSVGSVAAPPDAPRAAPLPAPDRARARKLVQEVEDPELRQAALRAAEAVTRARKWREEQGWRPCPVCNERAEEQPCRDCTLTLADPNVRRAARTLLRSPEALEGVRERLGESGANGARHLALEQLTEQMDLLALECARSGGDEGYVTFLKAQAEVYLCLKLGLKRQGLRRAHRIELPERARQVLSAGRGDGEGRG</sequence>
<reference evidence="2" key="1">
    <citation type="submission" date="2016-10" db="EMBL/GenBank/DDBJ databases">
        <authorList>
            <person name="Varghese N."/>
            <person name="Submissions S."/>
        </authorList>
    </citation>
    <scope>NUCLEOTIDE SEQUENCE [LARGE SCALE GENOMIC DNA]</scope>
    <source>
        <strain evidence="2">CGMCC 1.10218</strain>
    </source>
</reference>
<protein>
    <submittedName>
        <fullName evidence="1">Predicted nucleic acid-binding protein, contains Zn-ribbon domain (Includes truncated derivatives)</fullName>
    </submittedName>
</protein>
<evidence type="ECO:0000313" key="1">
    <source>
        <dbReference type="EMBL" id="SEI72817.1"/>
    </source>
</evidence>